<reference evidence="6" key="1">
    <citation type="submission" date="2020-10" db="EMBL/GenBank/DDBJ databases">
        <title>Chromosome-scale genome assembly of the Allis shad, Alosa alosa.</title>
        <authorList>
            <person name="Margot Z."/>
            <person name="Christophe K."/>
            <person name="Cabau C."/>
            <person name="Louis A."/>
            <person name="Berthelot C."/>
            <person name="Parey E."/>
            <person name="Roest Crollius H."/>
            <person name="Montfort J."/>
            <person name="Robinson-Rechavi M."/>
            <person name="Bucao C."/>
            <person name="Bouchez O."/>
            <person name="Gislard M."/>
            <person name="Lluch J."/>
            <person name="Milhes M."/>
            <person name="Lampietro C."/>
            <person name="Lopez Roques C."/>
            <person name="Donnadieu C."/>
            <person name="Braasch I."/>
            <person name="Desvignes T."/>
            <person name="Postlethwait J."/>
            <person name="Bobe J."/>
            <person name="Guiguen Y."/>
        </authorList>
    </citation>
    <scope>NUCLEOTIDE SEQUENCE</scope>
    <source>
        <strain evidence="6">M-15738</strain>
        <tissue evidence="6">Blood</tissue>
    </source>
</reference>
<dbReference type="Pfam" id="PF04389">
    <property type="entry name" value="Peptidase_M28"/>
    <property type="match status" value="1"/>
</dbReference>
<dbReference type="GO" id="GO:0006879">
    <property type="term" value="P:intracellular iron ion homeostasis"/>
    <property type="evidence" value="ECO:0007669"/>
    <property type="project" value="TreeGrafter"/>
</dbReference>
<feature type="domain" description="PA" evidence="4">
    <location>
        <begin position="228"/>
        <end position="292"/>
    </location>
</feature>
<dbReference type="InterPro" id="IPR039373">
    <property type="entry name" value="Peptidase_M28B"/>
</dbReference>
<dbReference type="EMBL" id="JADWDJ010000016">
    <property type="protein sequence ID" value="KAG5268513.1"/>
    <property type="molecule type" value="Genomic_DNA"/>
</dbReference>
<evidence type="ECO:0000313" key="6">
    <source>
        <dbReference type="EMBL" id="KAG5268513.1"/>
    </source>
</evidence>
<keyword evidence="3" id="KW-0812">Transmembrane</keyword>
<dbReference type="Gene3D" id="3.40.630.10">
    <property type="entry name" value="Zn peptidases"/>
    <property type="match status" value="1"/>
</dbReference>
<dbReference type="InterPro" id="IPR007484">
    <property type="entry name" value="Peptidase_M28"/>
</dbReference>
<evidence type="ECO:0000256" key="2">
    <source>
        <dbReference type="ARBA" id="ARBA00005634"/>
    </source>
</evidence>
<feature type="transmembrane region" description="Helical" evidence="3">
    <location>
        <begin position="74"/>
        <end position="94"/>
    </location>
</feature>
<evidence type="ECO:0008006" key="8">
    <source>
        <dbReference type="Google" id="ProtNLM"/>
    </source>
</evidence>
<evidence type="ECO:0000256" key="1">
    <source>
        <dbReference type="ARBA" id="ARBA00004401"/>
    </source>
</evidence>
<dbReference type="FunFam" id="1.20.930.40:FF:000002">
    <property type="entry name" value="Transferrin receptor protein 1"/>
    <property type="match status" value="1"/>
</dbReference>
<evidence type="ECO:0000259" key="5">
    <source>
        <dbReference type="Pfam" id="PF04389"/>
    </source>
</evidence>
<name>A0AAV6G0C7_9TELE</name>
<sequence length="775" mass="84843">MATTINQARTSIFKMFNGEPRSYTRFNLAQNSDADSSQVEMKLSSDVDDEVGNPEDGQARVTYTQSPLRTYKNICYLALGTLVVFILGYLVGYVSHRKPDVASAACPTVPTEEGQDEGLEVAPLPRMNWNDITNLLEQKLSPSAFSTKFSDFSLPRGVSHEAGSDGDNKLANKVLGVFKDLNMKSWNDEHFVKLPHPSSDNPNKVIFGTEVIGTTKGYLAYSEVGTATGRVVYANYGTLDDFLYLDKKVEVNSSVLLLRAGNISFAEKVANAAKYGAVAVLIYPDPSNYNFAGSTELYGHVHLGSGDPYTPGMPSFKNTQFPPARSSGLPTIVAQTITADIALKIFQKMGGDPAPNSFKGSLGTPYKLGSVDNVVTVTVSSTLNETAIHNIFGVIKGNEEPDRYVVIGAQRDSWGPGAAKSTVGTTVLVELARAISEMTRNDHLSLRRSLVFASWSAGEYGSVGATEWQEGYLSSLNMKAITYINLDGVVIGRQKFKASASPLLYDLLQKSLKQVKSPFNTGKTLYDDHAASNWETSILEAMKMDDAAYPFMALSGIPSISFRFCGEYPYLGTTLDTFDHLQASTSYKYAELAAAAANVAGQMALRLAHDHLVPLDVARSGTEIRKKVTDINRRVNQLKNALGLNSTLAKGLSVQWLNIAIGSYGRAARDLQYTIDNSDLENMEMRRIINDRIIKVEHNLLSPYVSVRDVPFRHILFGSGCHTIQTLLDHLDALKQNAPESDADLFRNQFAWATWTIQSCANDLAGPVWEINNEI</sequence>
<keyword evidence="3" id="KW-0472">Membrane</keyword>
<keyword evidence="7" id="KW-1185">Reference proteome</keyword>
<accession>A0AAV6G0C7</accession>
<dbReference type="SUPFAM" id="SSF47672">
    <property type="entry name" value="Transferrin receptor-like dimerisation domain"/>
    <property type="match status" value="1"/>
</dbReference>
<dbReference type="GO" id="GO:0006826">
    <property type="term" value="P:iron ion transport"/>
    <property type="evidence" value="ECO:0007669"/>
    <property type="project" value="TreeGrafter"/>
</dbReference>
<dbReference type="InterPro" id="IPR046450">
    <property type="entry name" value="PA_dom_sf"/>
</dbReference>
<feature type="domain" description="Peptidase M28" evidence="5">
    <location>
        <begin position="390"/>
        <end position="595"/>
    </location>
</feature>
<comment type="caution">
    <text evidence="6">The sequence shown here is derived from an EMBL/GenBank/DDBJ whole genome shotgun (WGS) entry which is preliminary data.</text>
</comment>
<dbReference type="InterPro" id="IPR036757">
    <property type="entry name" value="TFR-like_dimer_dom_sf"/>
</dbReference>
<dbReference type="SUPFAM" id="SSF53187">
    <property type="entry name" value="Zn-dependent exopeptidases"/>
    <property type="match status" value="1"/>
</dbReference>
<proteinExistence type="inferred from homology"/>
<evidence type="ECO:0000259" key="4">
    <source>
        <dbReference type="Pfam" id="PF02225"/>
    </source>
</evidence>
<evidence type="ECO:0000256" key="3">
    <source>
        <dbReference type="SAM" id="Phobius"/>
    </source>
</evidence>
<comment type="similarity">
    <text evidence="2">Belongs to the peptidase M28 family. M28B subfamily.</text>
</comment>
<keyword evidence="3" id="KW-1133">Transmembrane helix</keyword>
<organism evidence="6 7">
    <name type="scientific">Alosa alosa</name>
    <name type="common">allis shad</name>
    <dbReference type="NCBI Taxonomy" id="278164"/>
    <lineage>
        <taxon>Eukaryota</taxon>
        <taxon>Metazoa</taxon>
        <taxon>Chordata</taxon>
        <taxon>Craniata</taxon>
        <taxon>Vertebrata</taxon>
        <taxon>Euteleostomi</taxon>
        <taxon>Actinopterygii</taxon>
        <taxon>Neopterygii</taxon>
        <taxon>Teleostei</taxon>
        <taxon>Clupei</taxon>
        <taxon>Clupeiformes</taxon>
        <taxon>Clupeoidei</taxon>
        <taxon>Clupeidae</taxon>
        <taxon>Alosa</taxon>
    </lineage>
</organism>
<dbReference type="Gene3D" id="3.50.30.30">
    <property type="match status" value="1"/>
</dbReference>
<dbReference type="GO" id="GO:0009897">
    <property type="term" value="C:external side of plasma membrane"/>
    <property type="evidence" value="ECO:0007669"/>
    <property type="project" value="TreeGrafter"/>
</dbReference>
<dbReference type="InterPro" id="IPR003137">
    <property type="entry name" value="PA_domain"/>
</dbReference>
<dbReference type="AlphaFoldDB" id="A0AAV6G0C7"/>
<evidence type="ECO:0000313" key="7">
    <source>
        <dbReference type="Proteomes" id="UP000823561"/>
    </source>
</evidence>
<dbReference type="CDD" id="cd09848">
    <property type="entry name" value="M28_TfR"/>
    <property type="match status" value="1"/>
</dbReference>
<gene>
    <name evidence="6" type="ORF">AALO_G00213400</name>
</gene>
<dbReference type="Proteomes" id="UP000823561">
    <property type="component" value="Chromosome 16"/>
</dbReference>
<protein>
    <recommendedName>
        <fullName evidence="8">Transferrin receptor protein 1</fullName>
    </recommendedName>
</protein>
<comment type="subcellular location">
    <subcellularLocation>
        <location evidence="1">Cell membrane</location>
        <topology evidence="1">Single-pass type II membrane protein</topology>
    </subcellularLocation>
</comment>
<dbReference type="Pfam" id="PF02225">
    <property type="entry name" value="PA"/>
    <property type="match status" value="1"/>
</dbReference>
<dbReference type="FunFam" id="3.40.630.10:FF:000065">
    <property type="entry name" value="Transferrin receptor 1b"/>
    <property type="match status" value="1"/>
</dbReference>
<dbReference type="Gene3D" id="1.20.930.40">
    <property type="entry name" value="Transferrin receptor-like, dimerisation domain"/>
    <property type="match status" value="1"/>
</dbReference>
<dbReference type="SUPFAM" id="SSF52025">
    <property type="entry name" value="PA domain"/>
    <property type="match status" value="1"/>
</dbReference>
<dbReference type="PANTHER" id="PTHR10404">
    <property type="entry name" value="N-ACETYLATED-ALPHA-LINKED ACIDIC DIPEPTIDASE"/>
    <property type="match status" value="1"/>
</dbReference>
<dbReference type="PANTHER" id="PTHR10404:SF79">
    <property type="entry name" value="TRANSFERRIN RECEPTOR PROTEIN 1"/>
    <property type="match status" value="1"/>
</dbReference>